<proteinExistence type="predicted"/>
<protein>
    <submittedName>
        <fullName evidence="1">Uncharacterized protein</fullName>
    </submittedName>
</protein>
<dbReference type="EMBL" id="LQYG01000040">
    <property type="protein sequence ID" value="KYC63391.1"/>
    <property type="molecule type" value="Genomic_DNA"/>
</dbReference>
<organism evidence="1 2">
    <name type="scientific">Heyndrickxia coagulans</name>
    <name type="common">Weizmannia coagulans</name>
    <dbReference type="NCBI Taxonomy" id="1398"/>
    <lineage>
        <taxon>Bacteria</taxon>
        <taxon>Bacillati</taxon>
        <taxon>Bacillota</taxon>
        <taxon>Bacilli</taxon>
        <taxon>Bacillales</taxon>
        <taxon>Bacillaceae</taxon>
        <taxon>Heyndrickxia</taxon>
    </lineage>
</organism>
<accession>A0A150K203</accession>
<dbReference type="PATRIC" id="fig|1398.26.peg.2739"/>
<dbReference type="Proteomes" id="UP000075288">
    <property type="component" value="Unassembled WGS sequence"/>
</dbReference>
<evidence type="ECO:0000313" key="2">
    <source>
        <dbReference type="Proteomes" id="UP000075288"/>
    </source>
</evidence>
<sequence length="42" mass="4833">MGKTCKKTSLIFSQHSDGCARMEETTFQKGRVARTKVQEEFH</sequence>
<name>A0A150K203_HEYCO</name>
<evidence type="ECO:0000313" key="1">
    <source>
        <dbReference type="EMBL" id="KYC63391.1"/>
    </source>
</evidence>
<comment type="caution">
    <text evidence="1">The sequence shown here is derived from an EMBL/GenBank/DDBJ whole genome shotgun (WGS) entry which is preliminary data.</text>
</comment>
<dbReference type="AlphaFoldDB" id="A0A150K203"/>
<reference evidence="1 2" key="1">
    <citation type="submission" date="2016-01" db="EMBL/GenBank/DDBJ databases">
        <title>Genome Sequences of Twelve Sporeforming Bacillus Species Isolated from Foods.</title>
        <authorList>
            <person name="Berendsen E.M."/>
            <person name="Wells-Bennik M.H."/>
            <person name="Krawcyk A.O."/>
            <person name="De Jong A."/>
            <person name="Holsappel S."/>
            <person name="Eijlander R.T."/>
            <person name="Kuipers O.P."/>
        </authorList>
    </citation>
    <scope>NUCLEOTIDE SEQUENCE [LARGE SCALE GENOMIC DNA]</scope>
    <source>
        <strain evidence="1 2">B4098</strain>
    </source>
</reference>
<gene>
    <name evidence="1" type="ORF">B4098_0735</name>
</gene>